<name>W0DJ86_9GAMM</name>
<dbReference type="HAMAP" id="MF_00572">
    <property type="entry name" value="LeuA_type2"/>
    <property type="match status" value="1"/>
</dbReference>
<gene>
    <name evidence="10" type="primary">leuA</name>
    <name evidence="12" type="ORF">THITH_10805</name>
</gene>
<comment type="pathway">
    <text evidence="2 10">Amino-acid biosynthesis; L-leucine biosynthesis; L-leucine from 3-methyl-2-oxobutanoate: step 1/4.</text>
</comment>
<comment type="similarity">
    <text evidence="3 10">Belongs to the alpha-IPM synthase/homocitrate synthase family. LeuA type 2 subfamily.</text>
</comment>
<keyword evidence="12" id="KW-0012">Acyltransferase</keyword>
<dbReference type="PROSITE" id="PS00815">
    <property type="entry name" value="AIPM_HOMOCIT_SYNTH_1"/>
    <property type="match status" value="1"/>
</dbReference>
<evidence type="ECO:0000256" key="7">
    <source>
        <dbReference type="ARBA" id="ARBA00022679"/>
    </source>
</evidence>
<dbReference type="Gene3D" id="3.30.160.270">
    <property type="match status" value="1"/>
</dbReference>
<dbReference type="CDD" id="cd07942">
    <property type="entry name" value="DRE_TIM_LeuA"/>
    <property type="match status" value="1"/>
</dbReference>
<dbReference type="InterPro" id="IPR039371">
    <property type="entry name" value="LeuA_N_DRE-TIM"/>
</dbReference>
<evidence type="ECO:0000256" key="1">
    <source>
        <dbReference type="ARBA" id="ARBA00000064"/>
    </source>
</evidence>
<dbReference type="GO" id="GO:0003985">
    <property type="term" value="F:acetyl-CoA C-acetyltransferase activity"/>
    <property type="evidence" value="ECO:0007669"/>
    <property type="project" value="UniProtKB-UniRule"/>
</dbReference>
<sequence>MNHPRFDHRKYAPAPVIAKPDRRWPDRRIERAPVFASVDLRDGNQALERPMSVEQKLQFFDLLVGIGVTEIEVGFPSASQPDFDFTRRLIEEGRIPDHVTIQVLTQAREDLIRRTFEALAGVPRAIVHVYNSTNPAQREQVFGLDRDGVRRIAENGARWVRDIAAEYPGTDWTFQYSPESYSATEPDYAVEVVDAVNAIWRPDQGQQVIINLPATVEITTPNVFADQVEWFCDRVAMREHFVLSLHTHNDRGTGVAAAELGLLAGADRLEGTLFGNGERTGNMDLITVAMNLYSQGIDPKIDLSEMERIEAVYRECTGLPVHPRHPWAGELVYTAFSGSHQDAIRKGMVHQQRRGGPWQVPYLPIDPRDLGRHYEAVVRINSQSGKGGVTHVLERDHGITLPRWLAVEFARAVQAAAEASGAEVNSRTVHSLFDRLYLATPEAWRLSGYRLNRQGAQVEIDVQLAVDGVVQRLTARGDGVVSALVSALERRYGVAVEVVEFDEHALEHSTGARALAAVALSVDGTRATGAAIAEDSAGAAVQAVLTALSRAGVEAAATEPKLAVAT</sequence>
<dbReference type="Gene3D" id="3.20.20.70">
    <property type="entry name" value="Aldolase class I"/>
    <property type="match status" value="1"/>
</dbReference>
<dbReference type="SUPFAM" id="SSF51569">
    <property type="entry name" value="Aldolase"/>
    <property type="match status" value="1"/>
</dbReference>
<evidence type="ECO:0000313" key="13">
    <source>
        <dbReference type="Proteomes" id="UP000005289"/>
    </source>
</evidence>
<evidence type="ECO:0000256" key="9">
    <source>
        <dbReference type="ARBA" id="ARBA00023304"/>
    </source>
</evidence>
<dbReference type="EC" id="2.3.3.13" evidence="4 10"/>
<comment type="catalytic activity">
    <reaction evidence="1 10">
        <text>3-methyl-2-oxobutanoate + acetyl-CoA + H2O = (2S)-2-isopropylmalate + CoA + H(+)</text>
        <dbReference type="Rhea" id="RHEA:21524"/>
        <dbReference type="ChEBI" id="CHEBI:1178"/>
        <dbReference type="ChEBI" id="CHEBI:11851"/>
        <dbReference type="ChEBI" id="CHEBI:15377"/>
        <dbReference type="ChEBI" id="CHEBI:15378"/>
        <dbReference type="ChEBI" id="CHEBI:57287"/>
        <dbReference type="ChEBI" id="CHEBI:57288"/>
        <dbReference type="EC" id="2.3.3.13"/>
    </reaction>
</comment>
<keyword evidence="13" id="KW-1185">Reference proteome</keyword>
<dbReference type="GO" id="GO:0000287">
    <property type="term" value="F:magnesium ion binding"/>
    <property type="evidence" value="ECO:0007669"/>
    <property type="project" value="UniProtKB-UniRule"/>
</dbReference>
<keyword evidence="10" id="KW-0460">Magnesium</keyword>
<dbReference type="UniPathway" id="UPA00048">
    <property type="reaction ID" value="UER00070"/>
</dbReference>
<comment type="function">
    <text evidence="10">Catalyzes the condensation of the acetyl group of acetyl-CoA with 3-methyl-2-oxobutanoate (2-ketoisovalerate) to form 3-carboxy-3-hydroxy-4-methylpentanoate (2-isopropylmalate).</text>
</comment>
<dbReference type="PANTHER" id="PTHR46911">
    <property type="match status" value="1"/>
</dbReference>
<feature type="binding site" evidence="10">
    <location>
        <position position="282"/>
    </location>
    <ligand>
        <name>Mg(2+)</name>
        <dbReference type="ChEBI" id="CHEBI:18420"/>
    </ligand>
</feature>
<evidence type="ECO:0000256" key="3">
    <source>
        <dbReference type="ARBA" id="ARBA00009767"/>
    </source>
</evidence>
<dbReference type="Pfam" id="PF08502">
    <property type="entry name" value="LeuA_dimer"/>
    <property type="match status" value="1"/>
</dbReference>
<feature type="region of interest" description="Regulatory domain" evidence="10">
    <location>
        <begin position="440"/>
        <end position="566"/>
    </location>
</feature>
<keyword evidence="6 10" id="KW-0028">Amino-acid biosynthesis</keyword>
<dbReference type="OrthoDB" id="9803573at2"/>
<dbReference type="STRING" id="713585.THITH_10805"/>
<dbReference type="SUPFAM" id="SSF89000">
    <property type="entry name" value="post-HMGL domain-like"/>
    <property type="match status" value="1"/>
</dbReference>
<accession>W0DJ86</accession>
<keyword evidence="7 10" id="KW-0808">Transferase</keyword>
<keyword evidence="8 10" id="KW-0479">Metal-binding</keyword>
<keyword evidence="9 10" id="KW-0100">Branched-chain amino acid biosynthesis</keyword>
<evidence type="ECO:0000256" key="4">
    <source>
        <dbReference type="ARBA" id="ARBA00012973"/>
    </source>
</evidence>
<evidence type="ECO:0000256" key="6">
    <source>
        <dbReference type="ARBA" id="ARBA00022605"/>
    </source>
</evidence>
<evidence type="ECO:0000256" key="10">
    <source>
        <dbReference type="HAMAP-Rule" id="MF_00572"/>
    </source>
</evidence>
<evidence type="ECO:0000256" key="5">
    <source>
        <dbReference type="ARBA" id="ARBA00022430"/>
    </source>
</evidence>
<dbReference type="InterPro" id="IPR013709">
    <property type="entry name" value="2-isopropylmalate_synth_dimer"/>
</dbReference>
<evidence type="ECO:0000256" key="8">
    <source>
        <dbReference type="ARBA" id="ARBA00022723"/>
    </source>
</evidence>
<dbReference type="GO" id="GO:0005737">
    <property type="term" value="C:cytoplasm"/>
    <property type="evidence" value="ECO:0007669"/>
    <property type="project" value="UniProtKB-SubCell"/>
</dbReference>
<dbReference type="PROSITE" id="PS50991">
    <property type="entry name" value="PYR_CT"/>
    <property type="match status" value="1"/>
</dbReference>
<reference evidence="12 13" key="1">
    <citation type="submission" date="2013-12" db="EMBL/GenBank/DDBJ databases">
        <authorList>
            <consortium name="DOE Joint Genome Institute"/>
            <person name="Muyzer G."/>
            <person name="Huntemann M."/>
            <person name="Han J."/>
            <person name="Chen A."/>
            <person name="Kyrpides N."/>
            <person name="Mavromatis K."/>
            <person name="Markowitz V."/>
            <person name="Palaniappan K."/>
            <person name="Ivanova N."/>
            <person name="Schaumberg A."/>
            <person name="Pati A."/>
            <person name="Liolios K."/>
            <person name="Nordberg H.P."/>
            <person name="Cantor M.N."/>
            <person name="Hua S.X."/>
            <person name="Woyke T."/>
        </authorList>
    </citation>
    <scope>NUCLEOTIDE SEQUENCE [LARGE SCALE GENOMIC DNA]</scope>
    <source>
        <strain evidence="12 13">ARh 1</strain>
    </source>
</reference>
<comment type="subcellular location">
    <subcellularLocation>
        <location evidence="10">Cytoplasm</location>
    </subcellularLocation>
</comment>
<dbReference type="NCBIfam" id="NF002991">
    <property type="entry name" value="PRK03739.1"/>
    <property type="match status" value="1"/>
</dbReference>
<feature type="domain" description="Pyruvate carboxyltransferase" evidence="11">
    <location>
        <begin position="33"/>
        <end position="307"/>
    </location>
</feature>
<comment type="cofactor">
    <cofactor evidence="10">
        <name>Mg(2+)</name>
        <dbReference type="ChEBI" id="CHEBI:18420"/>
    </cofactor>
</comment>
<dbReference type="Pfam" id="PF00682">
    <property type="entry name" value="HMGL-like"/>
    <property type="match status" value="1"/>
</dbReference>
<evidence type="ECO:0000313" key="12">
    <source>
        <dbReference type="EMBL" id="AHE98654.1"/>
    </source>
</evidence>
<dbReference type="GO" id="GO:0009098">
    <property type="term" value="P:L-leucine biosynthetic process"/>
    <property type="evidence" value="ECO:0007669"/>
    <property type="project" value="UniProtKB-UniRule"/>
</dbReference>
<keyword evidence="10" id="KW-0963">Cytoplasm</keyword>
<dbReference type="InterPro" id="IPR002034">
    <property type="entry name" value="AIPM/Hcit_synth_CS"/>
</dbReference>
<evidence type="ECO:0000256" key="2">
    <source>
        <dbReference type="ARBA" id="ARBA00004689"/>
    </source>
</evidence>
<organism evidence="12 13">
    <name type="scientific">Thioalkalivibrio paradoxus ARh 1</name>
    <dbReference type="NCBI Taxonomy" id="713585"/>
    <lineage>
        <taxon>Bacteria</taxon>
        <taxon>Pseudomonadati</taxon>
        <taxon>Pseudomonadota</taxon>
        <taxon>Gammaproteobacteria</taxon>
        <taxon>Chromatiales</taxon>
        <taxon>Ectothiorhodospiraceae</taxon>
        <taxon>Thioalkalivibrio</taxon>
    </lineage>
</organism>
<dbReference type="InterPro" id="IPR005668">
    <property type="entry name" value="IPM_Synthase"/>
</dbReference>
<dbReference type="RefSeq" id="WP_006748150.1">
    <property type="nucleotide sequence ID" value="NZ_CP007029.1"/>
</dbReference>
<dbReference type="SUPFAM" id="SSF110921">
    <property type="entry name" value="2-isopropylmalate synthase LeuA, allosteric (dimerisation) domain"/>
    <property type="match status" value="1"/>
</dbReference>
<dbReference type="SMART" id="SM00917">
    <property type="entry name" value="LeuA_dimer"/>
    <property type="match status" value="1"/>
</dbReference>
<dbReference type="GO" id="GO:0003852">
    <property type="term" value="F:2-isopropylmalate synthase activity"/>
    <property type="evidence" value="ECO:0007669"/>
    <property type="project" value="UniProtKB-UniRule"/>
</dbReference>
<dbReference type="Pfam" id="PF22615">
    <property type="entry name" value="IPMS_D2"/>
    <property type="match status" value="1"/>
</dbReference>
<dbReference type="KEGG" id="tti:THITH_10805"/>
<keyword evidence="5 10" id="KW-0432">Leucine biosynthesis</keyword>
<evidence type="ECO:0000259" key="11">
    <source>
        <dbReference type="PROSITE" id="PS50991"/>
    </source>
</evidence>
<protein>
    <recommendedName>
        <fullName evidence="4 10">2-isopropylmalate synthase</fullName>
        <ecNumber evidence="4 10">2.3.3.13</ecNumber>
    </recommendedName>
    <alternativeName>
        <fullName evidence="10">Alpha-IPM synthase</fullName>
    </alternativeName>
    <alternativeName>
        <fullName evidence="10">Alpha-isopropylmalate synthase</fullName>
    </alternativeName>
</protein>
<dbReference type="HOGENOM" id="CLU_004588_3_0_6"/>
<dbReference type="InterPro" id="IPR054692">
    <property type="entry name" value="LeuA-like_post-cat"/>
</dbReference>
<dbReference type="InterPro" id="IPR000891">
    <property type="entry name" value="PYR_CT"/>
</dbReference>
<dbReference type="PANTHER" id="PTHR46911:SF1">
    <property type="entry name" value="2-ISOPROPYLMALATE SYNTHASE"/>
    <property type="match status" value="1"/>
</dbReference>
<proteinExistence type="inferred from homology"/>
<dbReference type="AlphaFoldDB" id="W0DJ86"/>
<dbReference type="Proteomes" id="UP000005289">
    <property type="component" value="Chromosome"/>
</dbReference>
<comment type="subunit">
    <text evidence="10">Homodimer.</text>
</comment>
<dbReference type="EMBL" id="CP007029">
    <property type="protein sequence ID" value="AHE98654.1"/>
    <property type="molecule type" value="Genomic_DNA"/>
</dbReference>
<feature type="binding site" evidence="10">
    <location>
        <position position="42"/>
    </location>
    <ligand>
        <name>Mg(2+)</name>
        <dbReference type="ChEBI" id="CHEBI:18420"/>
    </ligand>
</feature>
<feature type="binding site" evidence="10">
    <location>
        <position position="246"/>
    </location>
    <ligand>
        <name>Mg(2+)</name>
        <dbReference type="ChEBI" id="CHEBI:18420"/>
    </ligand>
</feature>
<dbReference type="InterPro" id="IPR013785">
    <property type="entry name" value="Aldolase_TIM"/>
</dbReference>
<feature type="binding site" evidence="10">
    <location>
        <position position="248"/>
    </location>
    <ligand>
        <name>Mg(2+)</name>
        <dbReference type="ChEBI" id="CHEBI:18420"/>
    </ligand>
</feature>
<dbReference type="InterPro" id="IPR036230">
    <property type="entry name" value="LeuA_allosteric_dom_sf"/>
</dbReference>
<dbReference type="PROSITE" id="PS00816">
    <property type="entry name" value="AIPM_HOMOCIT_SYNTH_2"/>
    <property type="match status" value="1"/>
</dbReference>